<dbReference type="HOGENOM" id="CLU_023194_7_2_9"/>
<proteinExistence type="inferred from homology"/>
<sequence length="320" mass="35349">MSTYNWGILGLGSIAADFAHAITAYHGELYAVASRSAEKAEAFASEHGATKAYGHYTPLMTDPKVDIIYVATPHASHHEYIREALQNGKHVLCEKAITINGDELNELIELAEKNNLILMEAMTIYHMPLYHALRDVITSNRLGPVKMINVTFGSRKPFDPSNRFYNPELAGGALLDIGTYALSFARFFLSEQPTQVLTTMKAAETNVDEQSAIVLKTSTDVIVTISLAFRGKMPKRGIIACENGFITVDDFPRAEQATLTWHDGNTEVIKAGHSAEALMNEIKAMESSVSGIDQSYISISKDVMTLMDEVRQQWSLQRTS</sequence>
<dbReference type="OrthoDB" id="9815825at2"/>
<evidence type="ECO:0000313" key="5">
    <source>
        <dbReference type="EMBL" id="AIC95665.1"/>
    </source>
</evidence>
<dbReference type="PANTHER" id="PTHR22604">
    <property type="entry name" value="OXIDOREDUCTASES"/>
    <property type="match status" value="1"/>
</dbReference>
<feature type="domain" description="Gfo/Idh/MocA-like oxidoreductase N-terminal" evidence="3">
    <location>
        <begin position="5"/>
        <end position="120"/>
    </location>
</feature>
<evidence type="ECO:0000259" key="3">
    <source>
        <dbReference type="Pfam" id="PF01408"/>
    </source>
</evidence>
<dbReference type="PATRIC" id="fig|1246626.3.peg.3094"/>
<dbReference type="RefSeq" id="WP_038482810.1">
    <property type="nucleotide sequence ID" value="NZ_CP003923.1"/>
</dbReference>
<dbReference type="SUPFAM" id="SSF51735">
    <property type="entry name" value="NAD(P)-binding Rossmann-fold domains"/>
    <property type="match status" value="1"/>
</dbReference>
<dbReference type="STRING" id="1246626.BleG1_3101"/>
<evidence type="ECO:0000259" key="4">
    <source>
        <dbReference type="Pfam" id="PF22725"/>
    </source>
</evidence>
<dbReference type="Proteomes" id="UP000027142">
    <property type="component" value="Chromosome"/>
</dbReference>
<dbReference type="InterPro" id="IPR036291">
    <property type="entry name" value="NAD(P)-bd_dom_sf"/>
</dbReference>
<dbReference type="PANTHER" id="PTHR22604:SF105">
    <property type="entry name" value="TRANS-1,2-DIHYDROBENZENE-1,2-DIOL DEHYDROGENASE"/>
    <property type="match status" value="1"/>
</dbReference>
<protein>
    <submittedName>
        <fullName evidence="5">Oxidoreductase</fullName>
    </submittedName>
</protein>
<evidence type="ECO:0000256" key="1">
    <source>
        <dbReference type="ARBA" id="ARBA00010928"/>
    </source>
</evidence>
<keyword evidence="6" id="KW-1185">Reference proteome</keyword>
<feature type="domain" description="GFO/IDH/MocA-like oxidoreductase" evidence="4">
    <location>
        <begin position="130"/>
        <end position="246"/>
    </location>
</feature>
<name>A0A060M0W4_9BACI</name>
<dbReference type="GO" id="GO:0016491">
    <property type="term" value="F:oxidoreductase activity"/>
    <property type="evidence" value="ECO:0007669"/>
    <property type="project" value="UniProtKB-KW"/>
</dbReference>
<dbReference type="KEGG" id="ble:BleG1_3101"/>
<dbReference type="SUPFAM" id="SSF55347">
    <property type="entry name" value="Glyceraldehyde-3-phosphate dehydrogenase-like, C-terminal domain"/>
    <property type="match status" value="1"/>
</dbReference>
<evidence type="ECO:0000256" key="2">
    <source>
        <dbReference type="ARBA" id="ARBA00023002"/>
    </source>
</evidence>
<keyword evidence="2" id="KW-0560">Oxidoreductase</keyword>
<dbReference type="AlphaFoldDB" id="A0A060M0W4"/>
<dbReference type="InterPro" id="IPR000683">
    <property type="entry name" value="Gfo/Idh/MocA-like_OxRdtase_N"/>
</dbReference>
<dbReference type="Pfam" id="PF01408">
    <property type="entry name" value="GFO_IDH_MocA"/>
    <property type="match status" value="1"/>
</dbReference>
<gene>
    <name evidence="5" type="ORF">BleG1_3101</name>
</gene>
<accession>A0A060M0W4</accession>
<dbReference type="InterPro" id="IPR050984">
    <property type="entry name" value="Gfo/Idh/MocA_domain"/>
</dbReference>
<dbReference type="Gene3D" id="3.30.360.10">
    <property type="entry name" value="Dihydrodipicolinate Reductase, domain 2"/>
    <property type="match status" value="1"/>
</dbReference>
<organism evidence="5 6">
    <name type="scientific">Shouchella lehensis G1</name>
    <dbReference type="NCBI Taxonomy" id="1246626"/>
    <lineage>
        <taxon>Bacteria</taxon>
        <taxon>Bacillati</taxon>
        <taxon>Bacillota</taxon>
        <taxon>Bacilli</taxon>
        <taxon>Bacillales</taxon>
        <taxon>Bacillaceae</taxon>
        <taxon>Shouchella</taxon>
    </lineage>
</organism>
<evidence type="ECO:0000313" key="6">
    <source>
        <dbReference type="Proteomes" id="UP000027142"/>
    </source>
</evidence>
<dbReference type="Gene3D" id="3.40.50.720">
    <property type="entry name" value="NAD(P)-binding Rossmann-like Domain"/>
    <property type="match status" value="1"/>
</dbReference>
<dbReference type="eggNOG" id="COG0673">
    <property type="taxonomic scope" value="Bacteria"/>
</dbReference>
<dbReference type="EMBL" id="CP003923">
    <property type="protein sequence ID" value="AIC95665.1"/>
    <property type="molecule type" value="Genomic_DNA"/>
</dbReference>
<dbReference type="InterPro" id="IPR055170">
    <property type="entry name" value="GFO_IDH_MocA-like_dom"/>
</dbReference>
<comment type="similarity">
    <text evidence="1">Belongs to the Gfo/Idh/MocA family.</text>
</comment>
<dbReference type="Pfam" id="PF22725">
    <property type="entry name" value="GFO_IDH_MocA_C3"/>
    <property type="match status" value="1"/>
</dbReference>
<reference evidence="5 6" key="1">
    <citation type="journal article" date="2014" name="Gene">
        <title>A comparative genomic analysis of the alkalitolerant soil bacterium Bacillus lehensis G1.</title>
        <authorList>
            <person name="Noor Y.M."/>
            <person name="Samsulrizal N.H."/>
            <person name="Jema'on N.A."/>
            <person name="Low K.O."/>
            <person name="Ramli A.N."/>
            <person name="Alias N.I."/>
            <person name="Damis S.I."/>
            <person name="Fuzi S.F."/>
            <person name="Isa M.N."/>
            <person name="Murad A.M."/>
            <person name="Raih M.F."/>
            <person name="Bakar F.D."/>
            <person name="Najimudin N."/>
            <person name="Mahadi N.M."/>
            <person name="Illias R.M."/>
        </authorList>
    </citation>
    <scope>NUCLEOTIDE SEQUENCE [LARGE SCALE GENOMIC DNA]</scope>
    <source>
        <strain evidence="5 6">G1</strain>
    </source>
</reference>
<dbReference type="GO" id="GO:0000166">
    <property type="term" value="F:nucleotide binding"/>
    <property type="evidence" value="ECO:0007669"/>
    <property type="project" value="InterPro"/>
</dbReference>